<dbReference type="InterPro" id="IPR006311">
    <property type="entry name" value="TAT_signal"/>
</dbReference>
<protein>
    <submittedName>
        <fullName evidence="2">Uncharacterized protein</fullName>
    </submittedName>
</protein>
<feature type="compositionally biased region" description="Polar residues" evidence="1">
    <location>
        <begin position="201"/>
        <end position="212"/>
    </location>
</feature>
<sequence>MSDHPSGAIAPRVTRRTVARGAAWSAPAIALCSTAPAVSASTPPRPEDPCVPQDLVVDWSNQAVWTRDPGGAWARAVLNAGKPNELRMTVATRIVGSMRLGSIDGAKGNDSLALSPEPIGGTPDPGLTFHQSQTSAQPGGWNNRVIYSVAFTDGAGAPVVVSNLRFTITDIDSTAGDFWDCVALSSGFALTSLGAGVHGSGTTSDPLRTTAENGPVPNHSGQGSAQVFYPKTGGFSIAYWSAATYFSGVDTDQKIFLSNISFRYQKTIGC</sequence>
<evidence type="ECO:0000313" key="3">
    <source>
        <dbReference type="Proteomes" id="UP001247307"/>
    </source>
</evidence>
<dbReference type="Proteomes" id="UP001247307">
    <property type="component" value="Unassembled WGS sequence"/>
</dbReference>
<dbReference type="RefSeq" id="WP_309851022.1">
    <property type="nucleotide sequence ID" value="NZ_BAAAIU010000003.1"/>
</dbReference>
<organism evidence="2 3">
    <name type="scientific">Falsarthrobacter nasiphocae</name>
    <dbReference type="NCBI Taxonomy" id="189863"/>
    <lineage>
        <taxon>Bacteria</taxon>
        <taxon>Bacillati</taxon>
        <taxon>Actinomycetota</taxon>
        <taxon>Actinomycetes</taxon>
        <taxon>Micrococcales</taxon>
        <taxon>Micrococcaceae</taxon>
        <taxon>Falsarthrobacter</taxon>
    </lineage>
</organism>
<proteinExistence type="predicted"/>
<dbReference type="AlphaFoldDB" id="A0AAE3YFL3"/>
<name>A0AAE3YFL3_9MICC</name>
<reference evidence="2" key="1">
    <citation type="submission" date="2023-07" db="EMBL/GenBank/DDBJ databases">
        <title>Sequencing the genomes of 1000 actinobacteria strains.</title>
        <authorList>
            <person name="Klenk H.-P."/>
        </authorList>
    </citation>
    <scope>NUCLEOTIDE SEQUENCE</scope>
    <source>
        <strain evidence="2">DSM 13988</strain>
    </source>
</reference>
<comment type="caution">
    <text evidence="2">The sequence shown here is derived from an EMBL/GenBank/DDBJ whole genome shotgun (WGS) entry which is preliminary data.</text>
</comment>
<feature type="region of interest" description="Disordered" evidence="1">
    <location>
        <begin position="201"/>
        <end position="223"/>
    </location>
</feature>
<dbReference type="PROSITE" id="PS51318">
    <property type="entry name" value="TAT"/>
    <property type="match status" value="1"/>
</dbReference>
<evidence type="ECO:0000313" key="2">
    <source>
        <dbReference type="EMBL" id="MDR6892275.1"/>
    </source>
</evidence>
<dbReference type="EMBL" id="JAVDUI010000001">
    <property type="protein sequence ID" value="MDR6892275.1"/>
    <property type="molecule type" value="Genomic_DNA"/>
</dbReference>
<keyword evidence="3" id="KW-1185">Reference proteome</keyword>
<gene>
    <name evidence="2" type="ORF">J2S35_001215</name>
</gene>
<evidence type="ECO:0000256" key="1">
    <source>
        <dbReference type="SAM" id="MobiDB-lite"/>
    </source>
</evidence>
<accession>A0AAE3YFL3</accession>